<evidence type="ECO:0000256" key="1">
    <source>
        <dbReference type="SAM" id="SignalP"/>
    </source>
</evidence>
<feature type="chain" id="PRO_5012092396" description="Fibronectin type-III domain-containing protein" evidence="1">
    <location>
        <begin position="22"/>
        <end position="189"/>
    </location>
</feature>
<dbReference type="RefSeq" id="XP_040700485.1">
    <property type="nucleotide sequence ID" value="XM_040839990.1"/>
</dbReference>
<keyword evidence="3" id="KW-1185">Reference proteome</keyword>
<keyword evidence="1" id="KW-0732">Signal</keyword>
<name>A0A1L9TB69_9EURO</name>
<evidence type="ECO:0000313" key="3">
    <source>
        <dbReference type="Proteomes" id="UP000184356"/>
    </source>
</evidence>
<dbReference type="GeneID" id="63756063"/>
<reference evidence="3" key="1">
    <citation type="journal article" date="2017" name="Genome Biol.">
        <title>Comparative genomics reveals high biological diversity and specific adaptations in the industrially and medically important fungal genus Aspergillus.</title>
        <authorList>
            <person name="de Vries R.P."/>
            <person name="Riley R."/>
            <person name="Wiebenga A."/>
            <person name="Aguilar-Osorio G."/>
            <person name="Amillis S."/>
            <person name="Uchima C.A."/>
            <person name="Anderluh G."/>
            <person name="Asadollahi M."/>
            <person name="Askin M."/>
            <person name="Barry K."/>
            <person name="Battaglia E."/>
            <person name="Bayram O."/>
            <person name="Benocci T."/>
            <person name="Braus-Stromeyer S.A."/>
            <person name="Caldana C."/>
            <person name="Canovas D."/>
            <person name="Cerqueira G.C."/>
            <person name="Chen F."/>
            <person name="Chen W."/>
            <person name="Choi C."/>
            <person name="Clum A."/>
            <person name="Dos Santos R.A."/>
            <person name="Damasio A.R."/>
            <person name="Diallinas G."/>
            <person name="Emri T."/>
            <person name="Fekete E."/>
            <person name="Flipphi M."/>
            <person name="Freyberg S."/>
            <person name="Gallo A."/>
            <person name="Gournas C."/>
            <person name="Habgood R."/>
            <person name="Hainaut M."/>
            <person name="Harispe M.L."/>
            <person name="Henrissat B."/>
            <person name="Hilden K.S."/>
            <person name="Hope R."/>
            <person name="Hossain A."/>
            <person name="Karabika E."/>
            <person name="Karaffa L."/>
            <person name="Karanyi Z."/>
            <person name="Krasevec N."/>
            <person name="Kuo A."/>
            <person name="Kusch H."/>
            <person name="LaButti K."/>
            <person name="Lagendijk E.L."/>
            <person name="Lapidus A."/>
            <person name="Levasseur A."/>
            <person name="Lindquist E."/>
            <person name="Lipzen A."/>
            <person name="Logrieco A.F."/>
            <person name="MacCabe A."/>
            <person name="Maekelae M.R."/>
            <person name="Malavazi I."/>
            <person name="Melin P."/>
            <person name="Meyer V."/>
            <person name="Mielnichuk N."/>
            <person name="Miskei M."/>
            <person name="Molnar A.P."/>
            <person name="Mule G."/>
            <person name="Ngan C.Y."/>
            <person name="Orejas M."/>
            <person name="Orosz E."/>
            <person name="Ouedraogo J.P."/>
            <person name="Overkamp K.M."/>
            <person name="Park H.-S."/>
            <person name="Perrone G."/>
            <person name="Piumi F."/>
            <person name="Punt P.J."/>
            <person name="Ram A.F."/>
            <person name="Ramon A."/>
            <person name="Rauscher S."/>
            <person name="Record E."/>
            <person name="Riano-Pachon D.M."/>
            <person name="Robert V."/>
            <person name="Roehrig J."/>
            <person name="Ruller R."/>
            <person name="Salamov A."/>
            <person name="Salih N.S."/>
            <person name="Samson R.A."/>
            <person name="Sandor E."/>
            <person name="Sanguinetti M."/>
            <person name="Schuetze T."/>
            <person name="Sepcic K."/>
            <person name="Shelest E."/>
            <person name="Sherlock G."/>
            <person name="Sophianopoulou V."/>
            <person name="Squina F.M."/>
            <person name="Sun H."/>
            <person name="Susca A."/>
            <person name="Todd R.B."/>
            <person name="Tsang A."/>
            <person name="Unkles S.E."/>
            <person name="van de Wiele N."/>
            <person name="van Rossen-Uffink D."/>
            <person name="Oliveira J.V."/>
            <person name="Vesth T.C."/>
            <person name="Visser J."/>
            <person name="Yu J.-H."/>
            <person name="Zhou M."/>
            <person name="Andersen M.R."/>
            <person name="Archer D.B."/>
            <person name="Baker S.E."/>
            <person name="Benoit I."/>
            <person name="Brakhage A.A."/>
            <person name="Braus G.H."/>
            <person name="Fischer R."/>
            <person name="Frisvad J.C."/>
            <person name="Goldman G.H."/>
            <person name="Houbraken J."/>
            <person name="Oakley B."/>
            <person name="Pocsi I."/>
            <person name="Scazzocchio C."/>
            <person name="Seiboth B."/>
            <person name="vanKuyk P.A."/>
            <person name="Wortman J."/>
            <person name="Dyer P.S."/>
            <person name="Grigoriev I.V."/>
        </authorList>
    </citation>
    <scope>NUCLEOTIDE SEQUENCE [LARGE SCALE GENOMIC DNA]</scope>
    <source>
        <strain evidence="3">CBS 593.65</strain>
    </source>
</reference>
<accession>A0A1L9TB69</accession>
<dbReference type="Gene3D" id="2.60.40.2970">
    <property type="match status" value="1"/>
</dbReference>
<evidence type="ECO:0008006" key="4">
    <source>
        <dbReference type="Google" id="ProtNLM"/>
    </source>
</evidence>
<gene>
    <name evidence="2" type="ORF">ASPSYDRAFT_1151790</name>
</gene>
<dbReference type="AlphaFoldDB" id="A0A1L9TB69"/>
<dbReference type="OrthoDB" id="4664297at2759"/>
<protein>
    <recommendedName>
        <fullName evidence="4">Fibronectin type-III domain-containing protein</fullName>
    </recommendedName>
</protein>
<dbReference type="VEuPathDB" id="FungiDB:ASPSYDRAFT_1151790"/>
<dbReference type="EMBL" id="KV878590">
    <property type="protein sequence ID" value="OJJ56679.1"/>
    <property type="molecule type" value="Genomic_DNA"/>
</dbReference>
<proteinExistence type="predicted"/>
<feature type="signal peptide" evidence="1">
    <location>
        <begin position="1"/>
        <end position="21"/>
    </location>
</feature>
<dbReference type="Proteomes" id="UP000184356">
    <property type="component" value="Unassembled WGS sequence"/>
</dbReference>
<evidence type="ECO:0000313" key="2">
    <source>
        <dbReference type="EMBL" id="OJJ56679.1"/>
    </source>
</evidence>
<sequence length="189" mass="20474">MFPTRLLSLLVGLSAFYLFSAMSTDSASASASPALEVRVAPPSIPASFTPPVAVSIQLSVLNHAESTATVLNWGSPLDPRANILGVFEIRDSDSDELVTIDTVKFSRKLPPPREDFLQIATGGAIDTEVTLPRIPLVEGHHYTVQAKGWWQAVWEKPLQDVPADDLEKLTGAKRGEFRSDAVPINVTPE</sequence>
<organism evidence="2 3">
    <name type="scientific">Aspergillus sydowii CBS 593.65</name>
    <dbReference type="NCBI Taxonomy" id="1036612"/>
    <lineage>
        <taxon>Eukaryota</taxon>
        <taxon>Fungi</taxon>
        <taxon>Dikarya</taxon>
        <taxon>Ascomycota</taxon>
        <taxon>Pezizomycotina</taxon>
        <taxon>Eurotiomycetes</taxon>
        <taxon>Eurotiomycetidae</taxon>
        <taxon>Eurotiales</taxon>
        <taxon>Aspergillaceae</taxon>
        <taxon>Aspergillus</taxon>
        <taxon>Aspergillus subgen. Nidulantes</taxon>
    </lineage>
</organism>